<name>A0A5B9MGP8_9BACT</name>
<proteinExistence type="predicted"/>
<dbReference type="KEGG" id="smam:Mal15_22860"/>
<dbReference type="AlphaFoldDB" id="A0A5B9MGP8"/>
<gene>
    <name evidence="1" type="ORF">Mal15_22860</name>
</gene>
<sequence>MVAGFRRFVAGMQQHRDRLSAGAVEKVSNRCPQLFSRASAANTPATALSRNGWGGTIGTMVLQCCERSETPRSVSAGAVEKVSNRCPQLFSRASAANTPATALSRNGWGGTIGTMVLQCCERSETPRSVSAGAVEKVSNRCPQLFSRASAANTPATALSRNGWGGTIGTMVLQCCERSETPPERLSRSG</sequence>
<accession>A0A5B9MGP8</accession>
<evidence type="ECO:0000313" key="2">
    <source>
        <dbReference type="Proteomes" id="UP000321353"/>
    </source>
</evidence>
<organism evidence="1 2">
    <name type="scientific">Stieleria maiorica</name>
    <dbReference type="NCBI Taxonomy" id="2795974"/>
    <lineage>
        <taxon>Bacteria</taxon>
        <taxon>Pseudomonadati</taxon>
        <taxon>Planctomycetota</taxon>
        <taxon>Planctomycetia</taxon>
        <taxon>Pirellulales</taxon>
        <taxon>Pirellulaceae</taxon>
        <taxon>Stieleria</taxon>
    </lineage>
</organism>
<reference evidence="1 2" key="1">
    <citation type="submission" date="2019-02" db="EMBL/GenBank/DDBJ databases">
        <title>Planctomycetal bacteria perform biofilm scaping via a novel small molecule.</title>
        <authorList>
            <person name="Jeske O."/>
            <person name="Boedeker C."/>
            <person name="Wiegand S."/>
            <person name="Breitling P."/>
            <person name="Kallscheuer N."/>
            <person name="Jogler M."/>
            <person name="Rohde M."/>
            <person name="Petersen J."/>
            <person name="Medema M.H."/>
            <person name="Surup F."/>
            <person name="Jogler C."/>
        </authorList>
    </citation>
    <scope>NUCLEOTIDE SEQUENCE [LARGE SCALE GENOMIC DNA]</scope>
    <source>
        <strain evidence="1 2">Mal15</strain>
    </source>
</reference>
<dbReference type="Proteomes" id="UP000321353">
    <property type="component" value="Chromosome"/>
</dbReference>
<keyword evidence="2" id="KW-1185">Reference proteome</keyword>
<protein>
    <submittedName>
        <fullName evidence="1">Uncharacterized protein</fullName>
    </submittedName>
</protein>
<dbReference type="EMBL" id="CP036264">
    <property type="protein sequence ID" value="QEF98237.1"/>
    <property type="molecule type" value="Genomic_DNA"/>
</dbReference>
<evidence type="ECO:0000313" key="1">
    <source>
        <dbReference type="EMBL" id="QEF98237.1"/>
    </source>
</evidence>